<proteinExistence type="predicted"/>
<reference evidence="1" key="1">
    <citation type="submission" date="2019-08" db="EMBL/GenBank/DDBJ databases">
        <authorList>
            <person name="Kucharzyk K."/>
            <person name="Murdoch R.W."/>
            <person name="Higgins S."/>
            <person name="Loffler F."/>
        </authorList>
    </citation>
    <scope>NUCLEOTIDE SEQUENCE</scope>
</reference>
<dbReference type="EMBL" id="VSSQ01086631">
    <property type="protein sequence ID" value="MPN33895.1"/>
    <property type="molecule type" value="Genomic_DNA"/>
</dbReference>
<name>A0A645H4E6_9ZZZZ</name>
<sequence length="84" mass="9663">MKKLALIIVARTNQHRVGSVLEQFKHGRLVGILNWDRRHQKNIIRVLFQLHKTLAFVISPNGNTIIADLSVLPIIVTDGWRFVQ</sequence>
<comment type="caution">
    <text evidence="1">The sequence shown here is derived from an EMBL/GenBank/DDBJ whole genome shotgun (WGS) entry which is preliminary data.</text>
</comment>
<gene>
    <name evidence="1" type="ORF">SDC9_181387</name>
</gene>
<dbReference type="AlphaFoldDB" id="A0A645H4E6"/>
<organism evidence="1">
    <name type="scientific">bioreactor metagenome</name>
    <dbReference type="NCBI Taxonomy" id="1076179"/>
    <lineage>
        <taxon>unclassified sequences</taxon>
        <taxon>metagenomes</taxon>
        <taxon>ecological metagenomes</taxon>
    </lineage>
</organism>
<protein>
    <submittedName>
        <fullName evidence="1">Uncharacterized protein</fullName>
    </submittedName>
</protein>
<evidence type="ECO:0000313" key="1">
    <source>
        <dbReference type="EMBL" id="MPN33895.1"/>
    </source>
</evidence>
<accession>A0A645H4E6</accession>